<protein>
    <recommendedName>
        <fullName evidence="2">KRAB domain-containing protein</fullName>
    </recommendedName>
</protein>
<dbReference type="PROSITE" id="PS50805">
    <property type="entry name" value="KRAB"/>
    <property type="match status" value="1"/>
</dbReference>
<feature type="domain" description="KRAB" evidence="2">
    <location>
        <begin position="39"/>
        <end position="96"/>
    </location>
</feature>
<evidence type="ECO:0000256" key="1">
    <source>
        <dbReference type="SAM" id="Phobius"/>
    </source>
</evidence>
<keyword evidence="4" id="KW-1185">Reference proteome</keyword>
<dbReference type="Proteomes" id="UP000694406">
    <property type="component" value="Unplaced"/>
</dbReference>
<dbReference type="CDD" id="cd07765">
    <property type="entry name" value="KRAB_A-box"/>
    <property type="match status" value="1"/>
</dbReference>
<dbReference type="PANTHER" id="PTHR23232:SF142">
    <property type="entry name" value="GASTRULA ZINC FINGER PROTEIN XLCGF57.1-LIKE-RELATED"/>
    <property type="match status" value="1"/>
</dbReference>
<reference evidence="3" key="2">
    <citation type="submission" date="2025-09" db="UniProtKB">
        <authorList>
            <consortium name="Ensembl"/>
        </authorList>
    </citation>
    <scope>IDENTIFICATION</scope>
</reference>
<reference evidence="3" key="1">
    <citation type="submission" date="2025-08" db="UniProtKB">
        <authorList>
            <consortium name="Ensembl"/>
        </authorList>
    </citation>
    <scope>IDENTIFICATION</scope>
</reference>
<dbReference type="PANTHER" id="PTHR23232">
    <property type="entry name" value="KRAB DOMAIN C2H2 ZINC FINGER"/>
    <property type="match status" value="1"/>
</dbReference>
<keyword evidence="1" id="KW-0472">Membrane</keyword>
<proteinExistence type="predicted"/>
<dbReference type="Ensembl" id="ENSLLTT00000002952.1">
    <property type="protein sequence ID" value="ENSLLTP00000002837.1"/>
    <property type="gene ID" value="ENSLLTG00000002177.1"/>
</dbReference>
<dbReference type="SUPFAM" id="SSF109640">
    <property type="entry name" value="KRAB domain (Kruppel-associated box)"/>
    <property type="match status" value="1"/>
</dbReference>
<keyword evidence="1" id="KW-0812">Transmembrane</keyword>
<dbReference type="InterPro" id="IPR001909">
    <property type="entry name" value="KRAB"/>
</dbReference>
<keyword evidence="1" id="KW-1133">Transmembrane helix</keyword>
<evidence type="ECO:0000313" key="3">
    <source>
        <dbReference type="Ensembl" id="ENSLLTP00000002837.1"/>
    </source>
</evidence>
<dbReference type="AlphaFoldDB" id="A0A8C5RHP3"/>
<dbReference type="SMART" id="SM00349">
    <property type="entry name" value="KRAB"/>
    <property type="match status" value="1"/>
</dbReference>
<dbReference type="GO" id="GO:0006355">
    <property type="term" value="P:regulation of DNA-templated transcription"/>
    <property type="evidence" value="ECO:0007669"/>
    <property type="project" value="InterPro"/>
</dbReference>
<name>A0A8C5RHP3_LATLA</name>
<feature type="transmembrane region" description="Helical" evidence="1">
    <location>
        <begin position="6"/>
        <end position="25"/>
    </location>
</feature>
<sequence>VYETWNGFILFCIFIIKTLTLFLGLSVNRETCFLVQGCVSFEEVAVDFSEEEWSQLDPAQKALHGEVMLENSRNLASLGKNLCAQKCREGMGGWRA</sequence>
<evidence type="ECO:0000259" key="2">
    <source>
        <dbReference type="PROSITE" id="PS50805"/>
    </source>
</evidence>
<organism evidence="3 4">
    <name type="scientific">Laticauda laticaudata</name>
    <name type="common">Blue-ringed sea krait</name>
    <name type="synonym">Blue-lipped sea krait</name>
    <dbReference type="NCBI Taxonomy" id="8630"/>
    <lineage>
        <taxon>Eukaryota</taxon>
        <taxon>Metazoa</taxon>
        <taxon>Chordata</taxon>
        <taxon>Craniata</taxon>
        <taxon>Vertebrata</taxon>
        <taxon>Euteleostomi</taxon>
        <taxon>Lepidosauria</taxon>
        <taxon>Squamata</taxon>
        <taxon>Bifurcata</taxon>
        <taxon>Unidentata</taxon>
        <taxon>Episquamata</taxon>
        <taxon>Toxicofera</taxon>
        <taxon>Serpentes</taxon>
        <taxon>Colubroidea</taxon>
        <taxon>Elapidae</taxon>
        <taxon>Laticaudinae</taxon>
        <taxon>Laticauda</taxon>
    </lineage>
</organism>
<dbReference type="InterPro" id="IPR036051">
    <property type="entry name" value="KRAB_dom_sf"/>
</dbReference>
<dbReference type="Gene3D" id="6.10.140.140">
    <property type="match status" value="1"/>
</dbReference>
<evidence type="ECO:0000313" key="4">
    <source>
        <dbReference type="Proteomes" id="UP000694406"/>
    </source>
</evidence>
<accession>A0A8C5RHP3</accession>
<dbReference type="GeneTree" id="ENSGT01150000287324"/>
<dbReference type="InterPro" id="IPR050169">
    <property type="entry name" value="Krueppel_C2H2_ZnF"/>
</dbReference>
<dbReference type="Pfam" id="PF01352">
    <property type="entry name" value="KRAB"/>
    <property type="match status" value="1"/>
</dbReference>